<dbReference type="UniPathway" id="UPA00359">
    <property type="reaction ID" value="UER00478"/>
</dbReference>
<dbReference type="EC" id="3.5.1.108" evidence="4"/>
<dbReference type="Pfam" id="PF20431">
    <property type="entry name" value="E_motif"/>
    <property type="match status" value="1"/>
</dbReference>
<dbReference type="GO" id="GO:0005739">
    <property type="term" value="C:mitochondrion"/>
    <property type="evidence" value="ECO:0007669"/>
    <property type="project" value="UniProtKB-ARBA"/>
</dbReference>
<comment type="similarity">
    <text evidence="3">Belongs to the LpxC family.</text>
</comment>
<comment type="cofactor">
    <cofactor evidence="1">
        <name>Zn(2+)</name>
        <dbReference type="ChEBI" id="CHEBI:29105"/>
    </cofactor>
</comment>
<reference evidence="16 17" key="1">
    <citation type="journal article" date="2018" name="Science">
        <title>The opium poppy genome and morphinan production.</title>
        <authorList>
            <person name="Guo L."/>
            <person name="Winzer T."/>
            <person name="Yang X."/>
            <person name="Li Y."/>
            <person name="Ning Z."/>
            <person name="He Z."/>
            <person name="Teodor R."/>
            <person name="Lu Y."/>
            <person name="Bowser T.A."/>
            <person name="Graham I.A."/>
            <person name="Ye K."/>
        </authorList>
    </citation>
    <scope>NUCLEOTIDE SEQUENCE [LARGE SCALE GENOMIC DNA]</scope>
    <source>
        <strain evidence="17">cv. HN1</strain>
        <tissue evidence="16">Leaves</tissue>
    </source>
</reference>
<feature type="repeat" description="PPR" evidence="14">
    <location>
        <begin position="504"/>
        <end position="538"/>
    </location>
</feature>
<evidence type="ECO:0000256" key="9">
    <source>
        <dbReference type="ARBA" id="ARBA00022801"/>
    </source>
</evidence>
<dbReference type="NCBIfam" id="TIGR00756">
    <property type="entry name" value="PPR"/>
    <property type="match status" value="6"/>
</dbReference>
<dbReference type="Pfam" id="PF13041">
    <property type="entry name" value="PPR_2"/>
    <property type="match status" value="5"/>
</dbReference>
<organism evidence="16 17">
    <name type="scientific">Papaver somniferum</name>
    <name type="common">Opium poppy</name>
    <dbReference type="NCBI Taxonomy" id="3469"/>
    <lineage>
        <taxon>Eukaryota</taxon>
        <taxon>Viridiplantae</taxon>
        <taxon>Streptophyta</taxon>
        <taxon>Embryophyta</taxon>
        <taxon>Tracheophyta</taxon>
        <taxon>Spermatophyta</taxon>
        <taxon>Magnoliopsida</taxon>
        <taxon>Ranunculales</taxon>
        <taxon>Papaveraceae</taxon>
        <taxon>Papaveroideae</taxon>
        <taxon>Papaver</taxon>
    </lineage>
</organism>
<dbReference type="GO" id="GO:0008270">
    <property type="term" value="F:zinc ion binding"/>
    <property type="evidence" value="ECO:0007669"/>
    <property type="project" value="InterPro"/>
</dbReference>
<evidence type="ECO:0000256" key="2">
    <source>
        <dbReference type="ARBA" id="ARBA00005002"/>
    </source>
</evidence>
<keyword evidence="11" id="KW-0443">Lipid metabolism</keyword>
<proteinExistence type="inferred from homology"/>
<dbReference type="PROSITE" id="PS51375">
    <property type="entry name" value="PPR"/>
    <property type="match status" value="7"/>
</dbReference>
<dbReference type="EMBL" id="CM010718">
    <property type="protein sequence ID" value="RZC57974.1"/>
    <property type="molecule type" value="Genomic_DNA"/>
</dbReference>
<feature type="repeat" description="PPR" evidence="14">
    <location>
        <begin position="302"/>
        <end position="336"/>
    </location>
</feature>
<dbReference type="InterPro" id="IPR020568">
    <property type="entry name" value="Ribosomal_Su5_D2-typ_SF"/>
</dbReference>
<accession>A0A4Y7JA09</accession>
<dbReference type="GO" id="GO:0003723">
    <property type="term" value="F:RNA binding"/>
    <property type="evidence" value="ECO:0007669"/>
    <property type="project" value="InterPro"/>
</dbReference>
<evidence type="ECO:0000256" key="5">
    <source>
        <dbReference type="ARBA" id="ARBA00022516"/>
    </source>
</evidence>
<comment type="pathway">
    <text evidence="2">Glycolipid biosynthesis; lipid IV(A) biosynthesis; lipid IV(A) from (3R)-3-hydroxytetradecanoyl-[acyl-carrier-protein] and UDP-N-acetyl-alpha-D-glucosamine: step 2/6.</text>
</comment>
<evidence type="ECO:0000256" key="3">
    <source>
        <dbReference type="ARBA" id="ARBA00006170"/>
    </source>
</evidence>
<dbReference type="GO" id="GO:0009245">
    <property type="term" value="P:lipid A biosynthetic process"/>
    <property type="evidence" value="ECO:0007669"/>
    <property type="project" value="UniProtKB-KW"/>
</dbReference>
<dbReference type="InterPro" id="IPR011990">
    <property type="entry name" value="TPR-like_helical_dom_sf"/>
</dbReference>
<dbReference type="InterPro" id="IPR046960">
    <property type="entry name" value="PPR_At4g14850-like_plant"/>
</dbReference>
<dbReference type="Pfam" id="PF01535">
    <property type="entry name" value="PPR"/>
    <property type="match status" value="4"/>
</dbReference>
<dbReference type="Pfam" id="PF20430">
    <property type="entry name" value="Eplus_motif"/>
    <property type="match status" value="1"/>
</dbReference>
<keyword evidence="9" id="KW-0378">Hydrolase</keyword>
<dbReference type="Gramene" id="RZC57974">
    <property type="protein sequence ID" value="RZC57974"/>
    <property type="gene ID" value="C5167_005279"/>
</dbReference>
<dbReference type="Gene3D" id="3.30.1700.10">
    <property type="entry name" value="lpxc deacetylase, domain 2"/>
    <property type="match status" value="1"/>
</dbReference>
<dbReference type="PANTHER" id="PTHR47926:SF347">
    <property type="entry name" value="PENTATRICOPEPTIDE REPEAT-CONTAINING PROTEIN"/>
    <property type="match status" value="1"/>
</dbReference>
<keyword evidence="8" id="KW-0677">Repeat</keyword>
<dbReference type="FunFam" id="1.25.40.10:FF:000344">
    <property type="entry name" value="Pentatricopeptide repeat-containing protein"/>
    <property type="match status" value="1"/>
</dbReference>
<sequence length="1322" mass="148330">MLCTQTLPLHHPFNYFNGYCTHHKYFSFPPKPKLSPISANHNNKLVLPKLKQTRDEETKLQTPPTQSYYSSLIQDCITSNSFELGKSIHATILSNGFSPDTFLQTKILMLYARSGELSDWCIARKMFDEMPIRNLTSWNTMILGYSKIDDYVEVLELFYRMQEEGNCPDKFTFPSVVKAYVKLEDFDGLRQVHCSVIKCGLNQNLVVGGSLVDGATRWEEAWETFYRMVNLGESPDHFSFATAVRICGALRSLDRGKQVHAKLIVCGFEGDVFVGNSLIDMYAKCWDSESCTQVFDQMKEKDQVTWNSMISGLVQFSNFPKALKLFSKMQTLGYNIYRFNLGSVISACSGLADVRTGREFHGYLVKNFLDSDVIFGSALVDMYSKCGFLEKAHRAFERLAERNEVSWNSLISGYAQDGSLDAFEIYHEMKLAEDVSPDSFTFTNLLNLCSIHGSLDQGKQIHAHLIRTVGMNHLIVETELVHMYAKCGELNYAEQIFIGMDERNSYSWNSLIEGYEQNDEPERALEIFRLMQVSGIKPDCFSLTSTISACRKLSNIKNGKELHGFVVRNNLESQGILRCVLVDMYATCGFMDCACRVYNQTSEKDVSIQNVMLSSFNGCGRVDDAKWVFDQMEERNTISWNSILTGFTNSESKDEAFKLFRRMQEENVESDSSTLVTLFNFCANLPALAQGEQLHSHAIKKGLFVYNSVVMDSSLVDMYAKGGSIERARRIFDNMTDRNVISWNAMINGYAKHGMTAEVLELYELMQTEGVYPNDSTFLSVLSACSHTGKIHEGLQVFISMLEDFKIVAKAEHYTCMVDLLGRMGLLDEAKEVIEKMPVEPEISSWGALLGACKVHQNIELGKLAADQLFEMDPQNPGHYVLLSNIYAVAGRWKEVEEVRNLMRSRGLVKEPGVSWIDIDNETQTFHAGDKSHPKHKEIYDTLRSLLPRMKRLGYVPDAKFVLRNVEDDEDGGESLLQHGERLAIGLGLISLSKNSVIRVFKNLRICGDCHTASKFISKITGPMNRLKQALGASSSSISWKPTGKLQQTISSKIEKSGKTLHSGDTSTVKLLPALAGEGRYFVYGDTKIPAKIDFTKDSPLCTTLSRNGIRVRTVEHLLSSLEALNVDNCRIEVTGADEVPLLDGSAKEWVEAVEKTGLSVCKDDSGNTKEKLAPIINEPVHVWRNDSFIAAFPSPKSCISYGINFPQVERLREAGLIKGGSAENAIVCSVSEGWLNPPLRFSDEPCRHKVLDLVGDLSLLAEDGNQGFPVGHIVAYKTYKAAKRFSHFLPPNGHPVEYNLVAKNCVTLDSFADQEILDRPE</sequence>
<gene>
    <name evidence="16" type="ORF">C5167_005279</name>
</gene>
<dbReference type="GO" id="GO:0016020">
    <property type="term" value="C:membrane"/>
    <property type="evidence" value="ECO:0007669"/>
    <property type="project" value="GOC"/>
</dbReference>
<feature type="repeat" description="PPR" evidence="14">
    <location>
        <begin position="134"/>
        <end position="168"/>
    </location>
</feature>
<evidence type="ECO:0000256" key="8">
    <source>
        <dbReference type="ARBA" id="ARBA00022737"/>
    </source>
</evidence>
<dbReference type="InterPro" id="IPR002885">
    <property type="entry name" value="PPR_rpt"/>
</dbReference>
<dbReference type="GO" id="GO:0009451">
    <property type="term" value="P:RNA modification"/>
    <property type="evidence" value="ECO:0007669"/>
    <property type="project" value="InterPro"/>
</dbReference>
<keyword evidence="10" id="KW-0862">Zinc</keyword>
<feature type="repeat" description="PPR" evidence="14">
    <location>
        <begin position="605"/>
        <end position="635"/>
    </location>
</feature>
<dbReference type="SUPFAM" id="SSF54211">
    <property type="entry name" value="Ribosomal protein S5 domain 2-like"/>
    <property type="match status" value="2"/>
</dbReference>
<dbReference type="Proteomes" id="UP000316621">
    <property type="component" value="Chromosome 4"/>
</dbReference>
<dbReference type="PANTHER" id="PTHR47926">
    <property type="entry name" value="PENTATRICOPEPTIDE REPEAT-CONTAINING PROTEIN"/>
    <property type="match status" value="1"/>
</dbReference>
<evidence type="ECO:0000256" key="12">
    <source>
        <dbReference type="ARBA" id="ARBA00024535"/>
    </source>
</evidence>
<keyword evidence="5" id="KW-0444">Lipid biosynthesis</keyword>
<keyword evidence="6" id="KW-0441">Lipid A biosynthesis</keyword>
<dbReference type="FunFam" id="1.25.40.10:FF:001050">
    <property type="entry name" value="Pentatricopeptide repeat-containing protein At2g33760"/>
    <property type="match status" value="1"/>
</dbReference>
<comment type="function">
    <text evidence="13">Involved in the biosynthesis of lipid A, a phosphorylated glycolipid that in bacteria anchors the lipopolysaccharide to the outer membrane of the cell. Lipid A-like molecules in plants may serve as structural components of the outer membranes of mitochondria and/or chloroplasts, or may be involved in signal transduction or plant defense responses.</text>
</comment>
<dbReference type="InterPro" id="IPR046848">
    <property type="entry name" value="E_motif"/>
</dbReference>
<keyword evidence="7" id="KW-0479">Metal-binding</keyword>
<dbReference type="FunFam" id="1.25.40.10:FF:000243">
    <property type="entry name" value="Pentatricopeptide repeat-containing protein chloroplastic"/>
    <property type="match status" value="1"/>
</dbReference>
<feature type="domain" description="DYW" evidence="15">
    <location>
        <begin position="954"/>
        <end position="1022"/>
    </location>
</feature>
<evidence type="ECO:0000256" key="11">
    <source>
        <dbReference type="ARBA" id="ARBA00023098"/>
    </source>
</evidence>
<evidence type="ECO:0000256" key="6">
    <source>
        <dbReference type="ARBA" id="ARBA00022556"/>
    </source>
</evidence>
<evidence type="ECO:0000256" key="7">
    <source>
        <dbReference type="ARBA" id="ARBA00022723"/>
    </source>
</evidence>
<evidence type="ECO:0000256" key="10">
    <source>
        <dbReference type="ARBA" id="ARBA00022833"/>
    </source>
</evidence>
<dbReference type="GO" id="GO:2001289">
    <property type="term" value="P:lipid X metabolic process"/>
    <property type="evidence" value="ECO:0007669"/>
    <property type="project" value="UniProtKB-ARBA"/>
</dbReference>
<feature type="repeat" description="PPR" evidence="14">
    <location>
        <begin position="403"/>
        <end position="437"/>
    </location>
</feature>
<dbReference type="Gene3D" id="1.25.40.10">
    <property type="entry name" value="Tetratricopeptide repeat domain"/>
    <property type="match status" value="6"/>
</dbReference>
<protein>
    <recommendedName>
        <fullName evidence="4">UDP-3-O-acyl-N-acetylglucosamine deacetylase</fullName>
        <ecNumber evidence="4">3.5.1.108</ecNumber>
    </recommendedName>
</protein>
<feature type="repeat" description="PPR" evidence="14">
    <location>
        <begin position="739"/>
        <end position="773"/>
    </location>
</feature>
<evidence type="ECO:0000256" key="1">
    <source>
        <dbReference type="ARBA" id="ARBA00001947"/>
    </source>
</evidence>
<dbReference type="Pfam" id="PF14432">
    <property type="entry name" value="DYW_deaminase"/>
    <property type="match status" value="1"/>
</dbReference>
<dbReference type="Gene3D" id="3.30.230.20">
    <property type="entry name" value="lpxc deacetylase, domain 1"/>
    <property type="match status" value="1"/>
</dbReference>
<dbReference type="InterPro" id="IPR004463">
    <property type="entry name" value="UDP-acyl_GlcNac_deAcase"/>
</dbReference>
<dbReference type="FunFam" id="1.25.40.10:FF:000073">
    <property type="entry name" value="Pentatricopeptide repeat-containing protein chloroplastic"/>
    <property type="match status" value="2"/>
</dbReference>
<evidence type="ECO:0000256" key="14">
    <source>
        <dbReference type="PROSITE-ProRule" id="PRU00708"/>
    </source>
</evidence>
<evidence type="ECO:0000313" key="17">
    <source>
        <dbReference type="Proteomes" id="UP000316621"/>
    </source>
</evidence>
<dbReference type="Pfam" id="PF03331">
    <property type="entry name" value="LpxC"/>
    <property type="match status" value="2"/>
</dbReference>
<name>A0A4Y7JA09_PAPSO</name>
<dbReference type="GO" id="GO:0103117">
    <property type="term" value="F:UDP-3-O-acyl-N-acetylglucosamine deacetylase activity"/>
    <property type="evidence" value="ECO:0007669"/>
    <property type="project" value="UniProtKB-EC"/>
</dbReference>
<dbReference type="InterPro" id="IPR015870">
    <property type="entry name" value="UDP-acyl_N-AcGlcN_deAcase_N"/>
</dbReference>
<evidence type="ECO:0000256" key="13">
    <source>
        <dbReference type="ARBA" id="ARBA00024987"/>
    </source>
</evidence>
<dbReference type="InterPro" id="IPR032867">
    <property type="entry name" value="DYW_dom"/>
</dbReference>
<evidence type="ECO:0000256" key="4">
    <source>
        <dbReference type="ARBA" id="ARBA00012745"/>
    </source>
</evidence>
<evidence type="ECO:0000259" key="15">
    <source>
        <dbReference type="Pfam" id="PF14432"/>
    </source>
</evidence>
<evidence type="ECO:0000313" key="16">
    <source>
        <dbReference type="EMBL" id="RZC57974.1"/>
    </source>
</evidence>
<dbReference type="InterPro" id="IPR046849">
    <property type="entry name" value="E2_motif"/>
</dbReference>
<keyword evidence="17" id="KW-1185">Reference proteome</keyword>
<dbReference type="InterPro" id="IPR011334">
    <property type="entry name" value="UDP-acyl_GlcNac_deAcase_C"/>
</dbReference>
<comment type="catalytic activity">
    <reaction evidence="12">
        <text>a UDP-3-O-[(3R)-3-hydroxyacyl]-N-acetyl-alpha-D-glucosamine + H2O = a UDP-3-O-[(3R)-3-hydroxyacyl]-alpha-D-glucosamine + acetate</text>
        <dbReference type="Rhea" id="RHEA:67816"/>
        <dbReference type="ChEBI" id="CHEBI:15377"/>
        <dbReference type="ChEBI" id="CHEBI:30089"/>
        <dbReference type="ChEBI" id="CHEBI:137740"/>
        <dbReference type="ChEBI" id="CHEBI:173225"/>
        <dbReference type="EC" id="3.5.1.108"/>
    </reaction>
</comment>
<feature type="repeat" description="PPR" evidence="14">
    <location>
        <begin position="636"/>
        <end position="670"/>
    </location>
</feature>